<evidence type="ECO:0000313" key="4">
    <source>
        <dbReference type="Proteomes" id="UP001054892"/>
    </source>
</evidence>
<evidence type="ECO:0000313" key="2">
    <source>
        <dbReference type="EMBL" id="GJN52797.1"/>
    </source>
</evidence>
<proteinExistence type="predicted"/>
<gene>
    <name evidence="1" type="ORF">TUM18999_01740</name>
    <name evidence="2" type="ORF">TUM20286_25490</name>
</gene>
<reference evidence="1 3" key="1">
    <citation type="submission" date="2020-05" db="EMBL/GenBank/DDBJ databases">
        <title>Characterization of novel class B3 metallo-beta-lactamase from novel Pseudomonas species.</title>
        <authorList>
            <person name="Yamada K."/>
            <person name="Aoki K."/>
            <person name="Ishii Y."/>
        </authorList>
    </citation>
    <scope>NUCLEOTIDE SEQUENCE [LARGE SCALE GENOMIC DNA]</scope>
    <source>
        <strain evidence="1 3">TUM18999</strain>
        <strain evidence="2 4">TUM20286</strain>
    </source>
</reference>
<name>A0A6J4DWS3_9PSED</name>
<organism evidence="1 3">
    <name type="scientific">Pseudomonas tohonis</name>
    <dbReference type="NCBI Taxonomy" id="2725477"/>
    <lineage>
        <taxon>Bacteria</taxon>
        <taxon>Pseudomonadati</taxon>
        <taxon>Pseudomonadota</taxon>
        <taxon>Gammaproteobacteria</taxon>
        <taxon>Pseudomonadales</taxon>
        <taxon>Pseudomonadaceae</taxon>
        <taxon>Pseudomonas</taxon>
    </lineage>
</organism>
<sequence>MSNPSTLAGSLSNLRINVQLASFLKPVNHGANTAQPLRTEVINQHCVAGHLGPMLVKLTQEGEIALKIESCKLSASACLEPDRETKQSRLYLGALGTVLQTRQTRLE</sequence>
<dbReference type="EMBL" id="AP023189">
    <property type="protein sequence ID" value="BCG21983.1"/>
    <property type="molecule type" value="Genomic_DNA"/>
</dbReference>
<evidence type="ECO:0000313" key="1">
    <source>
        <dbReference type="EMBL" id="BCG21983.1"/>
    </source>
</evidence>
<dbReference type="AlphaFoldDB" id="A0A6J4DWS3"/>
<dbReference type="EMBL" id="BQKM01000004">
    <property type="protein sequence ID" value="GJN52797.1"/>
    <property type="molecule type" value="Genomic_DNA"/>
</dbReference>
<keyword evidence="4" id="KW-1185">Reference proteome</keyword>
<protein>
    <submittedName>
        <fullName evidence="1">Uncharacterized protein</fullName>
    </submittedName>
</protein>
<accession>A0A6J4DWS3</accession>
<dbReference type="Proteomes" id="UP001054892">
    <property type="component" value="Unassembled WGS sequence"/>
</dbReference>
<dbReference type="Proteomes" id="UP000509383">
    <property type="component" value="Chromosome"/>
</dbReference>
<evidence type="ECO:0000313" key="3">
    <source>
        <dbReference type="Proteomes" id="UP000509383"/>
    </source>
</evidence>
<dbReference type="KEGG" id="ptw:TUM18999_01740"/>